<dbReference type="EMBL" id="LAZR01040483">
    <property type="protein sequence ID" value="KKL14377.1"/>
    <property type="molecule type" value="Genomic_DNA"/>
</dbReference>
<comment type="caution">
    <text evidence="1">The sequence shown here is derived from an EMBL/GenBank/DDBJ whole genome shotgun (WGS) entry which is preliminary data.</text>
</comment>
<evidence type="ECO:0000313" key="1">
    <source>
        <dbReference type="EMBL" id="KKL14377.1"/>
    </source>
</evidence>
<reference evidence="1" key="1">
    <citation type="journal article" date="2015" name="Nature">
        <title>Complex archaea that bridge the gap between prokaryotes and eukaryotes.</title>
        <authorList>
            <person name="Spang A."/>
            <person name="Saw J.H."/>
            <person name="Jorgensen S.L."/>
            <person name="Zaremba-Niedzwiedzka K."/>
            <person name="Martijn J."/>
            <person name="Lind A.E."/>
            <person name="van Eijk R."/>
            <person name="Schleper C."/>
            <person name="Guy L."/>
            <person name="Ettema T.J."/>
        </authorList>
    </citation>
    <scope>NUCLEOTIDE SEQUENCE</scope>
</reference>
<protein>
    <submittedName>
        <fullName evidence="1">Uncharacterized protein</fullName>
    </submittedName>
</protein>
<organism evidence="1">
    <name type="scientific">marine sediment metagenome</name>
    <dbReference type="NCBI Taxonomy" id="412755"/>
    <lineage>
        <taxon>unclassified sequences</taxon>
        <taxon>metagenomes</taxon>
        <taxon>ecological metagenomes</taxon>
    </lineage>
</organism>
<name>A0A0F9BKN0_9ZZZZ</name>
<proteinExistence type="predicted"/>
<sequence>MKKCSKCKKIKEFSEFYKRIDRKSDYRSHCKQCISKYDKHYKNLTCKAQIVHRQARTAFERGELSNPIICEICGTIKPLDKHHEDYSKPFEIRWFCRKCHKNRHVLLNNTVQVRAVAW</sequence>
<gene>
    <name evidence="1" type="ORF">LCGC14_2516270</name>
</gene>
<dbReference type="AlphaFoldDB" id="A0A0F9BKN0"/>
<accession>A0A0F9BKN0</accession>